<keyword evidence="4" id="KW-0810">Translation regulation</keyword>
<dbReference type="PANTHER" id="PTHR12537:SF12">
    <property type="entry name" value="MATERNAL PROTEIN PUMILIO"/>
    <property type="match status" value="1"/>
</dbReference>
<evidence type="ECO:0000256" key="6">
    <source>
        <dbReference type="ARBA" id="ARBA00055193"/>
    </source>
</evidence>
<sequence length="1043" mass="116075">MTASAIDDGDRKKLKQHVQVHRRRGRQFQGEFADDLVFEVFKEFLLIIFLNGRYFDEMVNEGGKDNSLMLSGSLRSNSGDKMMNIMLGGLNTTGDLQNKITLESELEFLLLHKEQQRQRNCGLFVESERDFSIHRSGSAPPTVEGAFSAAGSILQNSNFASHDNGASYCTNGGLTEEEIRSDPAYLAYYYSNENLNPRLPPPLLSREDWRIAQRVQAAGSSIGGIGDLRNKNLVDDGSSLLSMHPRLSLQKAEDEMLELRKAAVRNLSRKNSTDFLEGSSSGLVGLTKAGMGARTKSFADIVQEVSGQPATSPGHLSHPACSLGDIMATTNISDTSSIELKNKAESFEALLPGQLSPHLSRGPDSPSAYAAKVGASLTSPPGFPVAGSRICLDQKKKIMDSKSHDLSSHDTQISDILASFPGVSDNKVSEAAVLQSLKQMALSNGRKQNVQQKFIDKSRADKLVTATNYNEFLRENKHVPHVDYHNLNLDRQANLPRRTSSLVNLQSLLNHSEFAMMEDPNIQYQGSHLGTATLNGQSLRRNGNLGHSRLHSPDVHHAHYLEKPLNYSSHVTPMPRNIPQGRNYISTSYTDLQELEKMHIEAWLAQENQQYHLPLLCKSGGLNHQYPGNPAFGLHMSYTGIRMPNFIHPSVESGGLFQNEQTAWFHTALKNQMGGSSGSWIQASGTNIEVKSVSSLLEELKNCIGRSVELSDVLDHVVEFSMDQYGSRFIQQKLETASTEDKIKIFPKIIPHARGLMTDVFGNYVIQKFFEHGTESQRKELASQLVGHVLPLSLQMYGCRVIQKALEVVDVEQQTQMVTELNGSVMKCVHDQNGNHVIQKCIECVPQDRIQFIISSFFGQVADLSTHSYGCRVIQRVLEHCDDPNTQRIIMDEITKSVCSLAQDQYGNYVIQHVLQHGKPHERSEVISQLAGQIVKLSQQKFASNVIEKCLTFAGPEERQLLVNEMLGSTDENEPLQAMMKDPFGNYVVQKVLETCDDQSRELIVSRIKVHLNALKKYTYGKHIVLRIEKLIATGERHMGVST</sequence>
<comment type="caution">
    <text evidence="9">The sequence shown here is derived from an EMBL/GenBank/DDBJ whole genome shotgun (WGS) entry which is preliminary data.</text>
</comment>
<keyword evidence="3" id="KW-0677">Repeat</keyword>
<dbReference type="SUPFAM" id="SSF48371">
    <property type="entry name" value="ARM repeat"/>
    <property type="match status" value="1"/>
</dbReference>
<evidence type="ECO:0000313" key="9">
    <source>
        <dbReference type="EMBL" id="KAL3523488.1"/>
    </source>
</evidence>
<evidence type="ECO:0000256" key="7">
    <source>
        <dbReference type="PROSITE-ProRule" id="PRU00317"/>
    </source>
</evidence>
<organism evidence="9 10">
    <name type="scientific">Cinchona calisaya</name>
    <dbReference type="NCBI Taxonomy" id="153742"/>
    <lineage>
        <taxon>Eukaryota</taxon>
        <taxon>Viridiplantae</taxon>
        <taxon>Streptophyta</taxon>
        <taxon>Embryophyta</taxon>
        <taxon>Tracheophyta</taxon>
        <taxon>Spermatophyta</taxon>
        <taxon>Magnoliopsida</taxon>
        <taxon>eudicotyledons</taxon>
        <taxon>Gunneridae</taxon>
        <taxon>Pentapetalae</taxon>
        <taxon>asterids</taxon>
        <taxon>lamiids</taxon>
        <taxon>Gentianales</taxon>
        <taxon>Rubiaceae</taxon>
        <taxon>Cinchonoideae</taxon>
        <taxon>Cinchoneae</taxon>
        <taxon>Cinchona</taxon>
    </lineage>
</organism>
<evidence type="ECO:0000256" key="5">
    <source>
        <dbReference type="ARBA" id="ARBA00022884"/>
    </source>
</evidence>
<keyword evidence="2" id="KW-0963">Cytoplasm</keyword>
<keyword evidence="5" id="KW-0694">RNA-binding</keyword>
<dbReference type="InterPro" id="IPR001313">
    <property type="entry name" value="Pumilio_RNA-bd_rpt"/>
</dbReference>
<dbReference type="GO" id="GO:0003729">
    <property type="term" value="F:mRNA binding"/>
    <property type="evidence" value="ECO:0007669"/>
    <property type="project" value="UniProtKB-ARBA"/>
</dbReference>
<feature type="repeat" description="Pumilio" evidence="7">
    <location>
        <begin position="893"/>
        <end position="928"/>
    </location>
</feature>
<accession>A0ABD3A165</accession>
<evidence type="ECO:0000256" key="4">
    <source>
        <dbReference type="ARBA" id="ARBA00022845"/>
    </source>
</evidence>
<dbReference type="InterPro" id="IPR033712">
    <property type="entry name" value="Pumilio_RNA-bd"/>
</dbReference>
<evidence type="ECO:0000313" key="10">
    <source>
        <dbReference type="Proteomes" id="UP001630127"/>
    </source>
</evidence>
<dbReference type="InterPro" id="IPR012940">
    <property type="entry name" value="NABP"/>
</dbReference>
<comment type="subcellular location">
    <subcellularLocation>
        <location evidence="1">Cytoplasm</location>
    </subcellularLocation>
</comment>
<dbReference type="Pfam" id="PF07990">
    <property type="entry name" value="NABP"/>
    <property type="match status" value="2"/>
</dbReference>
<keyword evidence="10" id="KW-1185">Reference proteome</keyword>
<dbReference type="PROSITE" id="PS50303">
    <property type="entry name" value="PUM_HD"/>
    <property type="match status" value="1"/>
</dbReference>
<dbReference type="InterPro" id="IPR011989">
    <property type="entry name" value="ARM-like"/>
</dbReference>
<dbReference type="EMBL" id="JBJUIK010000007">
    <property type="protein sequence ID" value="KAL3523488.1"/>
    <property type="molecule type" value="Genomic_DNA"/>
</dbReference>
<dbReference type="GO" id="GO:0005737">
    <property type="term" value="C:cytoplasm"/>
    <property type="evidence" value="ECO:0007669"/>
    <property type="project" value="UniProtKB-SubCell"/>
</dbReference>
<gene>
    <name evidence="9" type="ORF">ACH5RR_016322</name>
</gene>
<feature type="repeat" description="Pumilio" evidence="7">
    <location>
        <begin position="748"/>
        <end position="783"/>
    </location>
</feature>
<dbReference type="SMART" id="SM00025">
    <property type="entry name" value="Pumilio"/>
    <property type="match status" value="8"/>
</dbReference>
<dbReference type="GO" id="GO:0006417">
    <property type="term" value="P:regulation of translation"/>
    <property type="evidence" value="ECO:0007669"/>
    <property type="project" value="UniProtKB-KW"/>
</dbReference>
<dbReference type="InterPro" id="IPR016024">
    <property type="entry name" value="ARM-type_fold"/>
</dbReference>
<dbReference type="CDD" id="cd07920">
    <property type="entry name" value="Pumilio"/>
    <property type="match status" value="1"/>
</dbReference>
<feature type="repeat" description="Pumilio" evidence="7">
    <location>
        <begin position="784"/>
        <end position="819"/>
    </location>
</feature>
<evidence type="ECO:0000259" key="8">
    <source>
        <dbReference type="PROSITE" id="PS50303"/>
    </source>
</evidence>
<dbReference type="FunFam" id="1.25.10.10:FF:000004">
    <property type="entry name" value="Pumilio homolog 1 isoform 2"/>
    <property type="match status" value="1"/>
</dbReference>
<dbReference type="Gene3D" id="1.25.10.10">
    <property type="entry name" value="Leucine-rich Repeat Variant"/>
    <property type="match status" value="1"/>
</dbReference>
<dbReference type="PROSITE" id="PS50302">
    <property type="entry name" value="PUM"/>
    <property type="match status" value="8"/>
</dbReference>
<feature type="repeat" description="Pumilio" evidence="7">
    <location>
        <begin position="965"/>
        <end position="1006"/>
    </location>
</feature>
<proteinExistence type="predicted"/>
<feature type="repeat" description="Pumilio" evidence="7">
    <location>
        <begin position="929"/>
        <end position="964"/>
    </location>
</feature>
<evidence type="ECO:0000256" key="2">
    <source>
        <dbReference type="ARBA" id="ARBA00022490"/>
    </source>
</evidence>
<name>A0ABD3A165_9GENT</name>
<dbReference type="InterPro" id="IPR033133">
    <property type="entry name" value="PUM-HD"/>
</dbReference>
<comment type="function">
    <text evidence="6">Sequence-specific RNA-binding protein that regulates translation and mRNA stability by binding the 3'-UTR of target mRNAs. Binds the APUM-binding elements (APBEs) in the 3'-UTR mRNA sequence of CLV1, PNH, WUS and FAS2.</text>
</comment>
<feature type="repeat" description="Pumilio" evidence="7">
    <location>
        <begin position="856"/>
        <end position="891"/>
    </location>
</feature>
<reference evidence="9 10" key="1">
    <citation type="submission" date="2024-11" db="EMBL/GenBank/DDBJ databases">
        <title>A near-complete genome assembly of Cinchona calisaya.</title>
        <authorList>
            <person name="Lian D.C."/>
            <person name="Zhao X.W."/>
            <person name="Wei L."/>
        </authorList>
    </citation>
    <scope>NUCLEOTIDE SEQUENCE [LARGE SCALE GENOMIC DNA]</scope>
    <source>
        <tissue evidence="9">Nenye</tissue>
    </source>
</reference>
<dbReference type="Proteomes" id="UP001630127">
    <property type="component" value="Unassembled WGS sequence"/>
</dbReference>
<evidence type="ECO:0000256" key="3">
    <source>
        <dbReference type="ARBA" id="ARBA00022737"/>
    </source>
</evidence>
<protein>
    <recommendedName>
        <fullName evidence="8">PUM-HD domain-containing protein</fullName>
    </recommendedName>
</protein>
<dbReference type="Pfam" id="PF00806">
    <property type="entry name" value="PUF"/>
    <property type="match status" value="8"/>
</dbReference>
<dbReference type="AlphaFoldDB" id="A0ABD3A165"/>
<feature type="repeat" description="Pumilio" evidence="7">
    <location>
        <begin position="820"/>
        <end position="855"/>
    </location>
</feature>
<dbReference type="PANTHER" id="PTHR12537">
    <property type="entry name" value="RNA BINDING PROTEIN PUMILIO-RELATED"/>
    <property type="match status" value="1"/>
</dbReference>
<feature type="domain" description="PUM-HD" evidence="8">
    <location>
        <begin position="692"/>
        <end position="1032"/>
    </location>
</feature>
<evidence type="ECO:0000256" key="1">
    <source>
        <dbReference type="ARBA" id="ARBA00004496"/>
    </source>
</evidence>
<feature type="repeat" description="Pumilio" evidence="7">
    <location>
        <begin position="712"/>
        <end position="747"/>
    </location>
</feature>